<sequence>MKKEVLDWINTADPGTVRRWWSKRAEIWAGNPHRQRLAGGGHKKAVGVLEDLLLEMIVLRRLKKEKVDCNSSVADPRFHCNTNHYKDKIQQRRAVTGEASASVMSTVQGDVKPEILQTMARFLSKGNPVESVTDDEILQPVRQRCQALQNEYIPDIKTLFKRELRMDLSVDHWDVDDFQYFQDFTRIMEEKRLQGLIGTADPSSPEHKNHMKQRCRLLLDNLQPVLLLDQVQRLIEFERRDFCTDGVALYDLLLDHARCSNGFSTSQKTVRPLPRQKENRRLRRSCPL</sequence>
<dbReference type="EMBL" id="MJFZ01000191">
    <property type="protein sequence ID" value="RAW34738.1"/>
    <property type="molecule type" value="Genomic_DNA"/>
</dbReference>
<evidence type="ECO:0000256" key="1">
    <source>
        <dbReference type="SAM" id="MobiDB-lite"/>
    </source>
</evidence>
<dbReference type="OrthoDB" id="118305at2759"/>
<keyword evidence="3" id="KW-1185">Reference proteome</keyword>
<proteinExistence type="predicted"/>
<organism evidence="2 3">
    <name type="scientific">Phytophthora cactorum</name>
    <dbReference type="NCBI Taxonomy" id="29920"/>
    <lineage>
        <taxon>Eukaryota</taxon>
        <taxon>Sar</taxon>
        <taxon>Stramenopiles</taxon>
        <taxon>Oomycota</taxon>
        <taxon>Peronosporomycetes</taxon>
        <taxon>Peronosporales</taxon>
        <taxon>Peronosporaceae</taxon>
        <taxon>Phytophthora</taxon>
    </lineage>
</organism>
<evidence type="ECO:0000313" key="2">
    <source>
        <dbReference type="EMBL" id="RAW34738.1"/>
    </source>
</evidence>
<reference evidence="2 3" key="1">
    <citation type="submission" date="2018-01" db="EMBL/GenBank/DDBJ databases">
        <title>Draft genome of the strawberry crown rot pathogen Phytophthora cactorum.</title>
        <authorList>
            <person name="Armitage A.D."/>
            <person name="Lysoe E."/>
            <person name="Nellist C.F."/>
            <person name="Harrison R.J."/>
            <person name="Brurberg M.B."/>
        </authorList>
    </citation>
    <scope>NUCLEOTIDE SEQUENCE [LARGE SCALE GENOMIC DNA]</scope>
    <source>
        <strain evidence="2 3">10300</strain>
    </source>
</reference>
<accession>A0A329SGD9</accession>
<dbReference type="VEuPathDB" id="FungiDB:PC110_g8968"/>
<name>A0A329SGD9_9STRA</name>
<gene>
    <name evidence="2" type="ORF">PC110_g8968</name>
</gene>
<protein>
    <submittedName>
        <fullName evidence="2">Uncharacterized protein</fullName>
    </submittedName>
</protein>
<dbReference type="Proteomes" id="UP000251314">
    <property type="component" value="Unassembled WGS sequence"/>
</dbReference>
<comment type="caution">
    <text evidence="2">The sequence shown here is derived from an EMBL/GenBank/DDBJ whole genome shotgun (WGS) entry which is preliminary data.</text>
</comment>
<feature type="region of interest" description="Disordered" evidence="1">
    <location>
        <begin position="265"/>
        <end position="288"/>
    </location>
</feature>
<evidence type="ECO:0000313" key="3">
    <source>
        <dbReference type="Proteomes" id="UP000251314"/>
    </source>
</evidence>
<dbReference type="AlphaFoldDB" id="A0A329SGD9"/>
<feature type="compositionally biased region" description="Basic residues" evidence="1">
    <location>
        <begin position="278"/>
        <end position="288"/>
    </location>
</feature>